<dbReference type="GO" id="GO:0016740">
    <property type="term" value="F:transferase activity"/>
    <property type="evidence" value="ECO:0007669"/>
    <property type="project" value="UniProtKB-KW"/>
</dbReference>
<name>A0A2W7I0V2_9FLAO</name>
<dbReference type="InterPro" id="IPR027417">
    <property type="entry name" value="P-loop_NTPase"/>
</dbReference>
<dbReference type="Pfam" id="PF13469">
    <property type="entry name" value="Sulfotransfer_3"/>
    <property type="match status" value="1"/>
</dbReference>
<dbReference type="Proteomes" id="UP000249542">
    <property type="component" value="Unassembled WGS sequence"/>
</dbReference>
<protein>
    <submittedName>
        <fullName evidence="1">Sulfotransferase family protein</fullName>
    </submittedName>
</protein>
<comment type="caution">
    <text evidence="1">The sequence shown here is derived from an EMBL/GenBank/DDBJ whole genome shotgun (WGS) entry which is preliminary data.</text>
</comment>
<organism evidence="1 2">
    <name type="scientific">Mesonia algae</name>
    <dbReference type="NCBI Taxonomy" id="213248"/>
    <lineage>
        <taxon>Bacteria</taxon>
        <taxon>Pseudomonadati</taxon>
        <taxon>Bacteroidota</taxon>
        <taxon>Flavobacteriia</taxon>
        <taxon>Flavobacteriales</taxon>
        <taxon>Flavobacteriaceae</taxon>
        <taxon>Mesonia</taxon>
    </lineage>
</organism>
<gene>
    <name evidence="1" type="ORF">LX95_02212</name>
</gene>
<sequence>MKVIILLGLRVRSGTNFVGTTLKQHPDIQTIPPNTSLGEFNLFRDEYITNKVFYNISKRSFASGVKQEDLPHFMKLYGELWQEFLLNKFKLDPKKTLFLKSPRVQETHLWQLAFPNSKIVLLCRDGRDNVISSIKASNDKRNWHTISDKIKKKVNYFSGRNFINSTRDWSRNAIIYNSILETDNLRKMKYESLNDSFEGIKGLLNFYNLDNNEAVVKKCLSAPVIGSSYGINNKEMIKPNWKPDYDKSKFNFVGKWQGWNSYQKLVFKVIAGRELKGLGYEVNDDW</sequence>
<proteinExistence type="predicted"/>
<keyword evidence="2" id="KW-1185">Reference proteome</keyword>
<dbReference type="SUPFAM" id="SSF52540">
    <property type="entry name" value="P-loop containing nucleoside triphosphate hydrolases"/>
    <property type="match status" value="1"/>
</dbReference>
<dbReference type="RefSeq" id="WP_111541501.1">
    <property type="nucleotide sequence ID" value="NZ_QKYV01000006.1"/>
</dbReference>
<reference evidence="1 2" key="1">
    <citation type="submission" date="2018-06" db="EMBL/GenBank/DDBJ databases">
        <title>Genomic Encyclopedia of Archaeal and Bacterial Type Strains, Phase II (KMG-II): from individual species to whole genera.</title>
        <authorList>
            <person name="Goeker M."/>
        </authorList>
    </citation>
    <scope>NUCLEOTIDE SEQUENCE [LARGE SCALE GENOMIC DNA]</scope>
    <source>
        <strain evidence="1 2">DSM 15361</strain>
    </source>
</reference>
<evidence type="ECO:0000313" key="2">
    <source>
        <dbReference type="Proteomes" id="UP000249542"/>
    </source>
</evidence>
<accession>A0A2W7I0V2</accession>
<keyword evidence="1" id="KW-0808">Transferase</keyword>
<dbReference type="EMBL" id="QKYV01000006">
    <property type="protein sequence ID" value="PZW39072.1"/>
    <property type="molecule type" value="Genomic_DNA"/>
</dbReference>
<evidence type="ECO:0000313" key="1">
    <source>
        <dbReference type="EMBL" id="PZW39072.1"/>
    </source>
</evidence>
<dbReference type="Gene3D" id="3.40.50.300">
    <property type="entry name" value="P-loop containing nucleotide triphosphate hydrolases"/>
    <property type="match status" value="1"/>
</dbReference>
<dbReference type="AlphaFoldDB" id="A0A2W7I0V2"/>